<evidence type="ECO:0000313" key="1">
    <source>
        <dbReference type="EMBL" id="RZM79861.1"/>
    </source>
</evidence>
<dbReference type="SUPFAM" id="SSF53850">
    <property type="entry name" value="Periplasmic binding protein-like II"/>
    <property type="match status" value="1"/>
</dbReference>
<evidence type="ECO:0000313" key="2">
    <source>
        <dbReference type="Proteomes" id="UP000292459"/>
    </source>
</evidence>
<accession>A0A4Q7EB47</accession>
<dbReference type="AlphaFoldDB" id="A0A4Q7EB47"/>
<dbReference type="PANTHER" id="PTHR42941:SF1">
    <property type="entry name" value="SLL1037 PROTEIN"/>
    <property type="match status" value="1"/>
</dbReference>
<dbReference type="CDD" id="cd13520">
    <property type="entry name" value="PBP2_TAXI_TRAP"/>
    <property type="match status" value="1"/>
</dbReference>
<keyword evidence="2" id="KW-1185">Reference proteome</keyword>
<organism evidence="1 2">
    <name type="scientific">Leptolyngbya iicbica LK</name>
    <dbReference type="NCBI Taxonomy" id="2294035"/>
    <lineage>
        <taxon>Bacteria</taxon>
        <taxon>Bacillati</taxon>
        <taxon>Cyanobacteriota</taxon>
        <taxon>Cyanophyceae</taxon>
        <taxon>Leptolyngbyales</taxon>
        <taxon>Leptolyngbyaceae</taxon>
        <taxon>Leptolyngbya group</taxon>
        <taxon>Leptolyngbya</taxon>
        <taxon>Leptolyngbya iicbica</taxon>
    </lineage>
</organism>
<dbReference type="NCBIfam" id="TIGR02122">
    <property type="entry name" value="TRAP_TAXI"/>
    <property type="match status" value="1"/>
</dbReference>
<gene>
    <name evidence="1" type="ORF">DYY88_11080</name>
</gene>
<dbReference type="Proteomes" id="UP000292459">
    <property type="component" value="Unassembled WGS sequence"/>
</dbReference>
<proteinExistence type="predicted"/>
<name>A0A4Q7EB47_9CYAN</name>
<dbReference type="Pfam" id="PF16868">
    <property type="entry name" value="NMT1_3"/>
    <property type="match status" value="1"/>
</dbReference>
<comment type="caution">
    <text evidence="1">The sequence shown here is derived from an EMBL/GenBank/DDBJ whole genome shotgun (WGS) entry which is preliminary data.</text>
</comment>
<reference evidence="1 2" key="1">
    <citation type="submission" date="2018-11" db="EMBL/GenBank/DDBJ databases">
        <title>Whole genome sequencing of an environmental sample.</title>
        <authorList>
            <person name="Sarangi A.N."/>
            <person name="Singh D."/>
            <person name="Tripathy S."/>
        </authorList>
    </citation>
    <scope>NUCLEOTIDE SEQUENCE [LARGE SCALE GENOMIC DNA]</scope>
    <source>
        <strain evidence="1 2">Lakshadweep</strain>
    </source>
</reference>
<dbReference type="InterPro" id="IPR011852">
    <property type="entry name" value="TRAP_TAXI"/>
</dbReference>
<protein>
    <submittedName>
        <fullName evidence="1">TAXI family TRAP transporter solute-binding subunit</fullName>
    </submittedName>
</protein>
<sequence>MNHRVTLIVVLLSVVGALGFGLKTWRERSRVYELVLASGSQTGEYYAFSEAFAAVVEQNHPHIRIEVIATEGSADNMTRLRDNTAQLALVQSDTPVERPVRAIARLFPEMFHLLVRQDANIQTVGDLRDRRIALMPEGSGSYALFWPLVEHYNLSEADFQALPQAPETAYESLLAGDVDALFRVITLGNPSMKAVLQNDAIALLAIDQVEALQLALPYLEAQTIPKGTYDGGRPLPRQDLPVVGVNALLVIHENLPDEVAHALTETLYTHRNELVSRYPRAALIRLPSSGNDLGLPLHPGAQAFYDRDQPEFIVEYAEPIGLLISVSVLLASSLWQFRIWLKGRQKNRADYYNIELLDLIDQINQTPNAETLEDLRQQLFKMLRDVVSDLDNDLISADSFESFTFPWEIALNSLRYQEATLLKRLPSTDVPTHQP</sequence>
<dbReference type="OrthoDB" id="252197at2"/>
<dbReference type="Gene3D" id="3.40.190.10">
    <property type="entry name" value="Periplasmic binding protein-like II"/>
    <property type="match status" value="2"/>
</dbReference>
<dbReference type="PANTHER" id="PTHR42941">
    <property type="entry name" value="SLL1037 PROTEIN"/>
    <property type="match status" value="1"/>
</dbReference>
<dbReference type="EMBL" id="QVFV01000002">
    <property type="protein sequence ID" value="RZM79861.1"/>
    <property type="molecule type" value="Genomic_DNA"/>
</dbReference>